<dbReference type="Gene3D" id="3.40.710.10">
    <property type="entry name" value="DD-peptidase/beta-lactamase superfamily"/>
    <property type="match status" value="1"/>
</dbReference>
<dbReference type="OrthoDB" id="4535618at2"/>
<evidence type="ECO:0000313" key="2">
    <source>
        <dbReference type="EMBL" id="AGF71838.1"/>
    </source>
</evidence>
<organism evidence="2 3">
    <name type="scientific">Corynebacterium halotolerans YIM 70093 = DSM 44683</name>
    <dbReference type="NCBI Taxonomy" id="1121362"/>
    <lineage>
        <taxon>Bacteria</taxon>
        <taxon>Bacillati</taxon>
        <taxon>Actinomycetota</taxon>
        <taxon>Actinomycetes</taxon>
        <taxon>Mycobacteriales</taxon>
        <taxon>Corynebacteriaceae</taxon>
        <taxon>Corynebacterium</taxon>
    </lineage>
</organism>
<dbReference type="STRING" id="1121362.A605_04135"/>
<gene>
    <name evidence="2" type="ORF">A605_04135</name>
</gene>
<sequence>MSSSSARGRGNRRRGFPALTIVLVAVLVLALAAIPLVFLQGYSRGVETGGRATGQAASRDSALPTLPGGARVGSGQDLGTFVENSTGSQVSFHRLSDGHRTGTATERFARPALSLVKLYIADHVLEHGTLAEQYAAIAMISSSDDGTASELYEKYPDSIGETARKYGLMSTRGDERWGYSVTSTYDVVSFVSQLMEEDPTSPILVAMAQASPVAADGYGQDFGTSVLPGVIGTKWGWSDGRELHSSVSFGEDFVVAAAVTGSADDLTALVEEQLTDEVAAASR</sequence>
<proteinExistence type="predicted"/>
<dbReference type="AlphaFoldDB" id="M1NK98"/>
<accession>M1NK98</accession>
<protein>
    <submittedName>
        <fullName evidence="2">Uncharacterized protein</fullName>
    </submittedName>
</protein>
<dbReference type="HOGENOM" id="CLU_058592_0_1_11"/>
<reference evidence="2 3" key="1">
    <citation type="journal article" date="2012" name="Stand. Genomic Sci.">
        <title>Genome sequence of the halotolerant bacterium Corynebacterium halotolerans type strain YIM 70093(T) (= DSM 44683(T)).</title>
        <authorList>
            <person name="Ruckert C."/>
            <person name="Albersmeier A."/>
            <person name="Al-Dilaimi A."/>
            <person name="Niehaus K."/>
            <person name="Szczepanowski R."/>
            <person name="Kalinowski J."/>
        </authorList>
    </citation>
    <scope>NUCLEOTIDE SEQUENCE [LARGE SCALE GENOMIC DNA]</scope>
    <source>
        <strain evidence="2">YIM 70093</strain>
    </source>
</reference>
<dbReference type="EMBL" id="CP003697">
    <property type="protein sequence ID" value="AGF71838.1"/>
    <property type="molecule type" value="Genomic_DNA"/>
</dbReference>
<evidence type="ECO:0000256" key="1">
    <source>
        <dbReference type="SAM" id="MobiDB-lite"/>
    </source>
</evidence>
<dbReference type="InterPro" id="IPR012338">
    <property type="entry name" value="Beta-lactam/transpept-like"/>
</dbReference>
<dbReference type="eggNOG" id="COG1686">
    <property type="taxonomic scope" value="Bacteria"/>
</dbReference>
<dbReference type="RefSeq" id="WP_015400257.1">
    <property type="nucleotide sequence ID" value="NC_020302.1"/>
</dbReference>
<dbReference type="PATRIC" id="fig|1121362.3.peg.831"/>
<dbReference type="Proteomes" id="UP000011723">
    <property type="component" value="Chromosome"/>
</dbReference>
<keyword evidence="3" id="KW-1185">Reference proteome</keyword>
<feature type="region of interest" description="Disordered" evidence="1">
    <location>
        <begin position="49"/>
        <end position="69"/>
    </location>
</feature>
<evidence type="ECO:0000313" key="3">
    <source>
        <dbReference type="Proteomes" id="UP000011723"/>
    </source>
</evidence>
<name>M1NK98_9CORY</name>
<dbReference type="KEGG" id="chn:A605_04135"/>
<dbReference type="SUPFAM" id="SSF56601">
    <property type="entry name" value="beta-lactamase/transpeptidase-like"/>
    <property type="match status" value="1"/>
</dbReference>